<dbReference type="NCBIfam" id="TIGR02675">
    <property type="entry name" value="tape_meas_nterm"/>
    <property type="match status" value="1"/>
</dbReference>
<comment type="caution">
    <text evidence="4">The sequence shown here is derived from an EMBL/GenBank/DDBJ whole genome shotgun (WGS) entry which is preliminary data.</text>
</comment>
<accession>A0ABY2T1I1</accession>
<feature type="compositionally biased region" description="Polar residues" evidence="1">
    <location>
        <begin position="719"/>
        <end position="731"/>
    </location>
</feature>
<feature type="transmembrane region" description="Helical" evidence="2">
    <location>
        <begin position="423"/>
        <end position="442"/>
    </location>
</feature>
<name>A0ABY2T1I1_9BACI</name>
<keyword evidence="2" id="KW-1133">Transmembrane helix</keyword>
<evidence type="ECO:0000259" key="3">
    <source>
        <dbReference type="Pfam" id="PF20155"/>
    </source>
</evidence>
<feature type="transmembrane region" description="Helical" evidence="2">
    <location>
        <begin position="323"/>
        <end position="349"/>
    </location>
</feature>
<feature type="transmembrane region" description="Helical" evidence="2">
    <location>
        <begin position="449"/>
        <end position="476"/>
    </location>
</feature>
<evidence type="ECO:0000256" key="2">
    <source>
        <dbReference type="SAM" id="Phobius"/>
    </source>
</evidence>
<keyword evidence="2" id="KW-0472">Membrane</keyword>
<sequence>MSVMSVRTTMTLTDRMTGTLHKMMKAMNSTIRTMEQMHISSNRAGDMRSLQRATVVIQSASVAFNRLGTSARLAHQSISDVGDGFIGTSGGIEAATSGVDNFFSKFVGFASNILSVKNLTESFKKLASASDSYSNTNTRIANINDGSQTQAELQDKIYRASQRSLSSYNDMATSVAKLNASDTFSSNDEAIRFSELMNKSFAASGASSQEKAESIKQLTQAMDSGGLKGDEFTSIAEKAPLLADAIADSLGKSTSELKQMSSDGEITADIIKNALFNAADEIEDKFSKTPITFSDAMTVFKNYAQNAFEPIFKRFSEFVNSDAFGVLAGHAMMFINLFVAGLSLVFDALEMIYNTIGAVGTFMYDNANWVVPILVIMGVVLGSIVAILLTKYAVLGLIRTATLAWAAAQWIVDAAYLTSPITWVIIGIIAVIALVVTAMVMWAEQTATVIGAIVGGVYWLGTAFYNIMIGIANLAITVAEWFVNTWNQAIFFVQLAWIAFNLMVRTVLDAIGNNIISVAEWIANTFNDLVYGVQMAFYTMGTMVLKTVGGIADGIFNVINNALGGISDLINGAIGGVNSFIGLLNGVLDTDLSKIGTVDLKLSSGATNFGETLQNLIKAPTKADKITLGRMNTAGDYMNNVTMPTAPIKKQFERLDYKDLGNAYDKGYELGNSLSLAGSEKLSSLVDKAKGLAGLVKKDEENTNPFPSSLTDDVVKSAPSDSGLGQINAPSESGLGKNADDNQKLNGGNIDKVGKIEDKINLADEYLELFKDIAEGKVINNIVSLTPNLQVHNNFEDTTGSVMEKMLNKFGDLSNGSGNVAKINDYVSQALNVPVRDEVEVSNEVREKISASPITNTSKDVVQHIQSEPKFYFTGDIREKVDVHEVVKFITQGLKDEQNRSVEGVYG</sequence>
<dbReference type="Proteomes" id="UP000308330">
    <property type="component" value="Unassembled WGS sequence"/>
</dbReference>
<organism evidence="4 5">
    <name type="scientific">Lysinibacillus tabacifolii</name>
    <dbReference type="NCBI Taxonomy" id="1173107"/>
    <lineage>
        <taxon>Bacteria</taxon>
        <taxon>Bacillati</taxon>
        <taxon>Bacillota</taxon>
        <taxon>Bacilli</taxon>
        <taxon>Bacillales</taxon>
        <taxon>Bacillaceae</taxon>
        <taxon>Lysinibacillus</taxon>
    </lineage>
</organism>
<protein>
    <submittedName>
        <fullName evidence="4">Tape measure protein</fullName>
    </submittedName>
</protein>
<dbReference type="EMBL" id="SZPT01000001">
    <property type="protein sequence ID" value="TKI49861.1"/>
    <property type="molecule type" value="Genomic_DNA"/>
</dbReference>
<feature type="region of interest" description="Disordered" evidence="1">
    <location>
        <begin position="699"/>
        <end position="748"/>
    </location>
</feature>
<reference evidence="4 5" key="1">
    <citation type="submission" date="2019-04" db="EMBL/GenBank/DDBJ databases">
        <title>Lysinibacillus genome sequencing.</title>
        <authorList>
            <person name="Dunlap C."/>
        </authorList>
    </citation>
    <scope>NUCLEOTIDE SEQUENCE [LARGE SCALE GENOMIC DNA]</scope>
    <source>
        <strain evidence="4 5">KCTC 33042</strain>
    </source>
</reference>
<dbReference type="InterPro" id="IPR013491">
    <property type="entry name" value="Tape_meas_N"/>
</dbReference>
<dbReference type="Pfam" id="PF20155">
    <property type="entry name" value="TMP_3"/>
    <property type="match status" value="1"/>
</dbReference>
<keyword evidence="5" id="KW-1185">Reference proteome</keyword>
<feature type="domain" description="Tape measure protein N-terminal" evidence="3">
    <location>
        <begin position="125"/>
        <end position="308"/>
    </location>
</feature>
<evidence type="ECO:0000313" key="5">
    <source>
        <dbReference type="Proteomes" id="UP000308330"/>
    </source>
</evidence>
<keyword evidence="2" id="KW-0812">Transmembrane</keyword>
<feature type="transmembrane region" description="Helical" evidence="2">
    <location>
        <begin position="488"/>
        <end position="508"/>
    </location>
</feature>
<gene>
    <name evidence="4" type="ORF">FC748_01160</name>
</gene>
<proteinExistence type="predicted"/>
<feature type="transmembrane region" description="Helical" evidence="2">
    <location>
        <begin position="369"/>
        <end position="389"/>
    </location>
</feature>
<evidence type="ECO:0000313" key="4">
    <source>
        <dbReference type="EMBL" id="TKI49861.1"/>
    </source>
</evidence>
<evidence type="ECO:0000256" key="1">
    <source>
        <dbReference type="SAM" id="MobiDB-lite"/>
    </source>
</evidence>